<feature type="transmembrane region" description="Helical" evidence="7">
    <location>
        <begin position="419"/>
        <end position="438"/>
    </location>
</feature>
<comment type="subcellular location">
    <subcellularLocation>
        <location evidence="1 7">Cell membrane</location>
        <topology evidence="1 7">Multi-pass membrane protein</topology>
    </subcellularLocation>
</comment>
<dbReference type="SUPFAM" id="SSF161098">
    <property type="entry name" value="MetI-like"/>
    <property type="match status" value="1"/>
</dbReference>
<dbReference type="GO" id="GO:0055085">
    <property type="term" value="P:transmembrane transport"/>
    <property type="evidence" value="ECO:0007669"/>
    <property type="project" value="InterPro"/>
</dbReference>
<evidence type="ECO:0000313" key="10">
    <source>
        <dbReference type="Proteomes" id="UP000260812"/>
    </source>
</evidence>
<feature type="transmembrane region" description="Helical" evidence="7">
    <location>
        <begin position="284"/>
        <end position="307"/>
    </location>
</feature>
<feature type="domain" description="ABC transmembrane type-1" evidence="8">
    <location>
        <begin position="247"/>
        <end position="438"/>
    </location>
</feature>
<feature type="transmembrane region" description="Helical" evidence="7">
    <location>
        <begin position="246"/>
        <end position="272"/>
    </location>
</feature>
<evidence type="ECO:0000256" key="6">
    <source>
        <dbReference type="ARBA" id="ARBA00023136"/>
    </source>
</evidence>
<dbReference type="AlphaFoldDB" id="A0A3E3HVH0"/>
<evidence type="ECO:0000256" key="4">
    <source>
        <dbReference type="ARBA" id="ARBA00022692"/>
    </source>
</evidence>
<dbReference type="CDD" id="cd06261">
    <property type="entry name" value="TM_PBP2"/>
    <property type="match status" value="1"/>
</dbReference>
<keyword evidence="5 7" id="KW-1133">Transmembrane helix</keyword>
<dbReference type="RefSeq" id="WP_117545845.1">
    <property type="nucleotide sequence ID" value="NZ_JBKUNB010000017.1"/>
</dbReference>
<comment type="similarity">
    <text evidence="7">Belongs to the binding-protein-dependent transport system permease family.</text>
</comment>
<keyword evidence="2 7" id="KW-0813">Transport</keyword>
<dbReference type="EMBL" id="QVLV01000036">
    <property type="protein sequence ID" value="RGE55819.1"/>
    <property type="molecule type" value="Genomic_DNA"/>
</dbReference>
<proteinExistence type="inferred from homology"/>
<dbReference type="Gene3D" id="1.10.3720.10">
    <property type="entry name" value="MetI-like"/>
    <property type="match status" value="1"/>
</dbReference>
<evidence type="ECO:0000256" key="7">
    <source>
        <dbReference type="RuleBase" id="RU363032"/>
    </source>
</evidence>
<evidence type="ECO:0000256" key="1">
    <source>
        <dbReference type="ARBA" id="ARBA00004651"/>
    </source>
</evidence>
<dbReference type="Proteomes" id="UP000260812">
    <property type="component" value="Unassembled WGS sequence"/>
</dbReference>
<organism evidence="9 10">
    <name type="scientific">Eisenbergiella massiliensis</name>
    <dbReference type="NCBI Taxonomy" id="1720294"/>
    <lineage>
        <taxon>Bacteria</taxon>
        <taxon>Bacillati</taxon>
        <taxon>Bacillota</taxon>
        <taxon>Clostridia</taxon>
        <taxon>Lachnospirales</taxon>
        <taxon>Lachnospiraceae</taxon>
        <taxon>Eisenbergiella</taxon>
    </lineage>
</organism>
<gene>
    <name evidence="9" type="ORF">DXC51_27485</name>
</gene>
<protein>
    <submittedName>
        <fullName evidence="9">Carbohydrate ABC transporter permease</fullName>
    </submittedName>
</protein>
<keyword evidence="6 7" id="KW-0472">Membrane</keyword>
<keyword evidence="4 7" id="KW-0812">Transmembrane</keyword>
<dbReference type="PANTHER" id="PTHR43744">
    <property type="entry name" value="ABC TRANSPORTER PERMEASE PROTEIN MG189-RELATED-RELATED"/>
    <property type="match status" value="1"/>
</dbReference>
<dbReference type="PANTHER" id="PTHR43744:SF12">
    <property type="entry name" value="ABC TRANSPORTER PERMEASE PROTEIN MG189-RELATED"/>
    <property type="match status" value="1"/>
</dbReference>
<evidence type="ECO:0000313" key="9">
    <source>
        <dbReference type="EMBL" id="RGE55819.1"/>
    </source>
</evidence>
<keyword evidence="3" id="KW-1003">Cell membrane</keyword>
<feature type="transmembrane region" description="Helical" evidence="7">
    <location>
        <begin position="21"/>
        <end position="41"/>
    </location>
</feature>
<dbReference type="Pfam" id="PF00528">
    <property type="entry name" value="BPD_transp_1"/>
    <property type="match status" value="1"/>
</dbReference>
<name>A0A3E3HVH0_9FIRM</name>
<dbReference type="InterPro" id="IPR035906">
    <property type="entry name" value="MetI-like_sf"/>
</dbReference>
<accession>A0A3E3HVH0</accession>
<comment type="caution">
    <text evidence="9">The sequence shown here is derived from an EMBL/GenBank/DDBJ whole genome shotgun (WGS) entry which is preliminary data.</text>
</comment>
<keyword evidence="10" id="KW-1185">Reference proteome</keyword>
<feature type="transmembrane region" description="Helical" evidence="7">
    <location>
        <begin position="313"/>
        <end position="333"/>
    </location>
</feature>
<reference evidence="9 10" key="1">
    <citation type="submission" date="2018-08" db="EMBL/GenBank/DDBJ databases">
        <title>A genome reference for cultivated species of the human gut microbiota.</title>
        <authorList>
            <person name="Zou Y."/>
            <person name="Xue W."/>
            <person name="Luo G."/>
        </authorList>
    </citation>
    <scope>NUCLEOTIDE SEQUENCE [LARGE SCALE GENOMIC DNA]</scope>
    <source>
        <strain evidence="9 10">TF05-5AC</strain>
    </source>
</reference>
<dbReference type="PROSITE" id="PS50928">
    <property type="entry name" value="ABC_TM1"/>
    <property type="match status" value="1"/>
</dbReference>
<dbReference type="InterPro" id="IPR000515">
    <property type="entry name" value="MetI-like"/>
</dbReference>
<feature type="transmembrane region" description="Helical" evidence="7">
    <location>
        <begin position="371"/>
        <end position="392"/>
    </location>
</feature>
<evidence type="ECO:0000259" key="8">
    <source>
        <dbReference type="PROSITE" id="PS50928"/>
    </source>
</evidence>
<evidence type="ECO:0000256" key="2">
    <source>
        <dbReference type="ARBA" id="ARBA00022448"/>
    </source>
</evidence>
<dbReference type="GeneID" id="97990493"/>
<dbReference type="GO" id="GO:0005886">
    <property type="term" value="C:plasma membrane"/>
    <property type="evidence" value="ECO:0007669"/>
    <property type="project" value="UniProtKB-SubCell"/>
</dbReference>
<evidence type="ECO:0000256" key="5">
    <source>
        <dbReference type="ARBA" id="ARBA00022989"/>
    </source>
</evidence>
<evidence type="ECO:0000256" key="3">
    <source>
        <dbReference type="ARBA" id="ARBA00022475"/>
    </source>
</evidence>
<sequence>MKKNKSARRRKIKVSGSERRLKICAVVISLLFTVLMLYPLVFSISSSMKDNSQIYEIPPRLLPNRANSLTLTIDYTGMDFADEAALKDAVMQDNILAMFGINYKMADQSIMEIHVYATRDGKTIFHSRAHQMKLQMERDYGIYKSSAVKKEVLLHGDRYIRACDSIGYTFRADGIGTDITPAQEPELFNQVSGILAEKYALTGTLTGVSHKVNNLLNLESFKYYLQMPAYIYPESSMIVRFGFMTFVMNSIIVIGFAMISQVILCSICAYVISRLLTRKAGNFVLLFFIGAMMVPFASIMLPQLIMYRQLGAYNNYAALLLPFLYPYGFYVYLYKGFFDQIPSSYFEAASIDGASNLYLYSKICMPLSKPIISLIALQTFIGNWNDFFWAWLVTEDQKLWTLNVALYNISNNMGTKQNAIMGLSVVTIAPVILLSILFSKQLKQSIVASGVKG</sequence>